<dbReference type="EMBL" id="WTPW01001985">
    <property type="protein sequence ID" value="KAF0403852.1"/>
    <property type="molecule type" value="Genomic_DNA"/>
</dbReference>
<dbReference type="Proteomes" id="UP000439903">
    <property type="component" value="Unassembled WGS sequence"/>
</dbReference>
<comment type="caution">
    <text evidence="2">The sequence shown here is derived from an EMBL/GenBank/DDBJ whole genome shotgun (WGS) entry which is preliminary data.</text>
</comment>
<sequence length="87" mass="10156">MDKKQDVCSDNESKLLLNLEIDAIIEGKNDKDINLIKEIDYLKEENRAQGDKIKAQDDKIKELETKLQEIYKLIKIPIDNDRGRVEL</sequence>
<accession>A0A8H4A235</accession>
<organism evidence="2 3">
    <name type="scientific">Gigaspora margarita</name>
    <dbReference type="NCBI Taxonomy" id="4874"/>
    <lineage>
        <taxon>Eukaryota</taxon>
        <taxon>Fungi</taxon>
        <taxon>Fungi incertae sedis</taxon>
        <taxon>Mucoromycota</taxon>
        <taxon>Glomeromycotina</taxon>
        <taxon>Glomeromycetes</taxon>
        <taxon>Diversisporales</taxon>
        <taxon>Gigasporaceae</taxon>
        <taxon>Gigaspora</taxon>
    </lineage>
</organism>
<evidence type="ECO:0000313" key="3">
    <source>
        <dbReference type="Proteomes" id="UP000439903"/>
    </source>
</evidence>
<evidence type="ECO:0000313" key="2">
    <source>
        <dbReference type="EMBL" id="KAF0403852.1"/>
    </source>
</evidence>
<reference evidence="2 3" key="1">
    <citation type="journal article" date="2019" name="Environ. Microbiol.">
        <title>At the nexus of three kingdoms: the genome of the mycorrhizal fungus Gigaspora margarita provides insights into plant, endobacterial and fungal interactions.</title>
        <authorList>
            <person name="Venice F."/>
            <person name="Ghignone S."/>
            <person name="Salvioli di Fossalunga A."/>
            <person name="Amselem J."/>
            <person name="Novero M."/>
            <person name="Xianan X."/>
            <person name="Sedzielewska Toro K."/>
            <person name="Morin E."/>
            <person name="Lipzen A."/>
            <person name="Grigoriev I.V."/>
            <person name="Henrissat B."/>
            <person name="Martin F.M."/>
            <person name="Bonfante P."/>
        </authorList>
    </citation>
    <scope>NUCLEOTIDE SEQUENCE [LARGE SCALE GENOMIC DNA]</scope>
    <source>
        <strain evidence="2 3">BEG34</strain>
    </source>
</reference>
<protein>
    <submittedName>
        <fullName evidence="2">Uncharacterized protein</fullName>
    </submittedName>
</protein>
<keyword evidence="1" id="KW-0175">Coiled coil</keyword>
<dbReference type="AlphaFoldDB" id="A0A8H4A235"/>
<proteinExistence type="predicted"/>
<name>A0A8H4A235_GIGMA</name>
<keyword evidence="3" id="KW-1185">Reference proteome</keyword>
<feature type="coiled-coil region" evidence="1">
    <location>
        <begin position="46"/>
        <end position="73"/>
    </location>
</feature>
<evidence type="ECO:0000256" key="1">
    <source>
        <dbReference type="SAM" id="Coils"/>
    </source>
</evidence>
<gene>
    <name evidence="2" type="ORF">F8M41_009167</name>
</gene>